<dbReference type="EMBL" id="MHIM01000012">
    <property type="protein sequence ID" value="OGY52718.1"/>
    <property type="molecule type" value="Genomic_DNA"/>
</dbReference>
<gene>
    <name evidence="1" type="ORF">A3A02_02670</name>
</gene>
<accession>A0A1G1YK39</accession>
<protein>
    <submittedName>
        <fullName evidence="1">Uncharacterized protein</fullName>
    </submittedName>
</protein>
<evidence type="ECO:0000313" key="2">
    <source>
        <dbReference type="Proteomes" id="UP000177376"/>
    </source>
</evidence>
<comment type="caution">
    <text evidence="1">The sequence shown here is derived from an EMBL/GenBank/DDBJ whole genome shotgun (WGS) entry which is preliminary data.</text>
</comment>
<proteinExistence type="predicted"/>
<dbReference type="AlphaFoldDB" id="A0A1G1YK39"/>
<sequence length="182" mass="21211">MMIATRTLKSFILIGLIIIIINCINCATVAVEKAAVRTRTLCYFHDHYLAIDLVNISKSEQFDAHWYFAGLSPDFKQFIKEQLPFVKIREPEIRDLIFVNQERELLSAYRLWFKLQNKPLTREDREAMANFDRRLASSPPPTEYYQLISQFPWLDVNHLSVRDKLFLNQIGDEIATAIMAVG</sequence>
<evidence type="ECO:0000313" key="1">
    <source>
        <dbReference type="EMBL" id="OGY52718.1"/>
    </source>
</evidence>
<name>A0A1G1YK39_9BACT</name>
<dbReference type="Proteomes" id="UP000177376">
    <property type="component" value="Unassembled WGS sequence"/>
</dbReference>
<reference evidence="1 2" key="1">
    <citation type="journal article" date="2016" name="Nat. Commun.">
        <title>Thousands of microbial genomes shed light on interconnected biogeochemical processes in an aquifer system.</title>
        <authorList>
            <person name="Anantharaman K."/>
            <person name="Brown C.T."/>
            <person name="Hug L.A."/>
            <person name="Sharon I."/>
            <person name="Castelle C.J."/>
            <person name="Probst A.J."/>
            <person name="Thomas B.C."/>
            <person name="Singh A."/>
            <person name="Wilkins M.J."/>
            <person name="Karaoz U."/>
            <person name="Brodie E.L."/>
            <person name="Williams K.H."/>
            <person name="Hubbard S.S."/>
            <person name="Banfield J.F."/>
        </authorList>
    </citation>
    <scope>NUCLEOTIDE SEQUENCE [LARGE SCALE GENOMIC DNA]</scope>
</reference>
<organism evidence="1 2">
    <name type="scientific">Candidatus Buchananbacteria bacterium RIFCSPLOWO2_01_FULL_39_33</name>
    <dbReference type="NCBI Taxonomy" id="1797543"/>
    <lineage>
        <taxon>Bacteria</taxon>
        <taxon>Candidatus Buchananiibacteriota</taxon>
    </lineage>
</organism>